<dbReference type="PROSITE" id="PS50181">
    <property type="entry name" value="FBOX"/>
    <property type="match status" value="1"/>
</dbReference>
<dbReference type="Proteomes" id="UP000035680">
    <property type="component" value="Unassembled WGS sequence"/>
</dbReference>
<sequence length="323" mass="37705">MMDFDFLSLPPEILGKIFSNIPWNELINVRLCARKFNYVINKYHKDMQKPKLKSIIFENDSTHNEGIDRIRIAYEIHITDMHNFKDTSDEKEFFLFPSELDQFQGFLKKVDLTSLDCVDISLYDHAEVVGIFSDYFHNTNRIESICLYVSNSEEDIGNTLSFLEKVQNVEVLELCLHLPHINIPKDFIIPVKNSLEVIDIWEEGDTAFVNPRMIKHIVENNPDLCGFKFTLNNFETYKMIIDTIVEGELSRRTKGCLHRHITLILCISSDEASFELLNYFDSEEFPYSRTNIRQEGDILYIGRLVCPVCGRFDTISVHKGDFY</sequence>
<reference evidence="2" key="1">
    <citation type="submission" date="2014-07" db="EMBL/GenBank/DDBJ databases">
        <authorList>
            <person name="Martin A.A"/>
            <person name="De Silva N."/>
        </authorList>
    </citation>
    <scope>NUCLEOTIDE SEQUENCE</scope>
</reference>
<evidence type="ECO:0000259" key="1">
    <source>
        <dbReference type="PROSITE" id="PS50181"/>
    </source>
</evidence>
<protein>
    <submittedName>
        <fullName evidence="3">F-box domain-containing protein</fullName>
    </submittedName>
</protein>
<organism evidence="2 3">
    <name type="scientific">Strongyloides venezuelensis</name>
    <name type="common">Threadworm</name>
    <dbReference type="NCBI Taxonomy" id="75913"/>
    <lineage>
        <taxon>Eukaryota</taxon>
        <taxon>Metazoa</taxon>
        <taxon>Ecdysozoa</taxon>
        <taxon>Nematoda</taxon>
        <taxon>Chromadorea</taxon>
        <taxon>Rhabditida</taxon>
        <taxon>Tylenchina</taxon>
        <taxon>Panagrolaimomorpha</taxon>
        <taxon>Strongyloidoidea</taxon>
        <taxon>Strongyloididae</taxon>
        <taxon>Strongyloides</taxon>
    </lineage>
</organism>
<dbReference type="Pfam" id="PF00646">
    <property type="entry name" value="F-box"/>
    <property type="match status" value="1"/>
</dbReference>
<reference evidence="3" key="2">
    <citation type="submission" date="2015-08" db="UniProtKB">
        <authorList>
            <consortium name="WormBaseParasite"/>
        </authorList>
    </citation>
    <scope>IDENTIFICATION</scope>
</reference>
<proteinExistence type="predicted"/>
<dbReference type="InterPro" id="IPR001810">
    <property type="entry name" value="F-box_dom"/>
</dbReference>
<dbReference type="AlphaFoldDB" id="A0A0K0EYK5"/>
<dbReference type="WBParaSite" id="SVE_0161300.1">
    <property type="protein sequence ID" value="SVE_0161300.1"/>
    <property type="gene ID" value="SVE_0161300"/>
</dbReference>
<dbReference type="SUPFAM" id="SSF81383">
    <property type="entry name" value="F-box domain"/>
    <property type="match status" value="1"/>
</dbReference>
<feature type="domain" description="F-box" evidence="1">
    <location>
        <begin position="3"/>
        <end position="52"/>
    </location>
</feature>
<evidence type="ECO:0000313" key="2">
    <source>
        <dbReference type="Proteomes" id="UP000035680"/>
    </source>
</evidence>
<keyword evidence="2" id="KW-1185">Reference proteome</keyword>
<accession>A0A0K0EYK5</accession>
<dbReference type="InterPro" id="IPR036047">
    <property type="entry name" value="F-box-like_dom_sf"/>
</dbReference>
<dbReference type="SMART" id="SM00256">
    <property type="entry name" value="FBOX"/>
    <property type="match status" value="1"/>
</dbReference>
<name>A0A0K0EYK5_STRVS</name>
<evidence type="ECO:0000313" key="3">
    <source>
        <dbReference type="WBParaSite" id="SVE_0161300.1"/>
    </source>
</evidence>